<gene>
    <name evidence="1" type="ORF">GCM10010326_75900</name>
</gene>
<dbReference type="EMBL" id="BMUU01000024">
    <property type="protein sequence ID" value="GGY70524.1"/>
    <property type="molecule type" value="Genomic_DNA"/>
</dbReference>
<evidence type="ECO:0000313" key="2">
    <source>
        <dbReference type="Proteomes" id="UP000600946"/>
    </source>
</evidence>
<accession>A0ABQ3AX36</accession>
<keyword evidence="2" id="KW-1185">Reference proteome</keyword>
<evidence type="ECO:0000313" key="1">
    <source>
        <dbReference type="EMBL" id="GGY70524.1"/>
    </source>
</evidence>
<reference evidence="2" key="1">
    <citation type="journal article" date="2019" name="Int. J. Syst. Evol. Microbiol.">
        <title>The Global Catalogue of Microorganisms (GCM) 10K type strain sequencing project: providing services to taxonomists for standard genome sequencing and annotation.</title>
        <authorList>
            <consortium name="The Broad Institute Genomics Platform"/>
            <consortium name="The Broad Institute Genome Sequencing Center for Infectious Disease"/>
            <person name="Wu L."/>
            <person name="Ma J."/>
        </authorList>
    </citation>
    <scope>NUCLEOTIDE SEQUENCE [LARGE SCALE GENOMIC DNA]</scope>
    <source>
        <strain evidence="2">JCM 4594</strain>
    </source>
</reference>
<comment type="caution">
    <text evidence="1">The sequence shown here is derived from an EMBL/GenBank/DDBJ whole genome shotgun (WGS) entry which is preliminary data.</text>
</comment>
<organism evidence="1 2">
    <name type="scientific">Streptomyces xanthochromogenes</name>
    <dbReference type="NCBI Taxonomy" id="67384"/>
    <lineage>
        <taxon>Bacteria</taxon>
        <taxon>Bacillati</taxon>
        <taxon>Actinomycetota</taxon>
        <taxon>Actinomycetes</taxon>
        <taxon>Kitasatosporales</taxon>
        <taxon>Streptomycetaceae</taxon>
        <taxon>Streptomyces</taxon>
    </lineage>
</organism>
<dbReference type="Proteomes" id="UP000600946">
    <property type="component" value="Unassembled WGS sequence"/>
</dbReference>
<name>A0ABQ3AX36_9ACTN</name>
<sequence>MDKSPLSTTLPSDLAQACMTILTGAQGDIAKLWPGWSQAQVWRRMGAMVGFGTQGSLDLPGAVFTPDDLRGLAVKVLGIGCLSGIKSYADAEKPGGGAAEQNLEFYKVIAAYQP</sequence>
<proteinExistence type="predicted"/>
<dbReference type="Gene3D" id="3.20.20.80">
    <property type="entry name" value="Glycosidases"/>
    <property type="match status" value="1"/>
</dbReference>
<protein>
    <submittedName>
        <fullName evidence="1">Uncharacterized protein</fullName>
    </submittedName>
</protein>